<dbReference type="GO" id="GO:0003676">
    <property type="term" value="F:nucleic acid binding"/>
    <property type="evidence" value="ECO:0007669"/>
    <property type="project" value="InterPro"/>
</dbReference>
<keyword evidence="3" id="KW-1185">Reference proteome</keyword>
<dbReference type="Pfam" id="PF17906">
    <property type="entry name" value="HTH_48"/>
    <property type="match status" value="1"/>
</dbReference>
<dbReference type="Gene3D" id="1.10.10.1450">
    <property type="match status" value="1"/>
</dbReference>
<evidence type="ECO:0000313" key="2">
    <source>
        <dbReference type="EMBL" id="PIO58215.1"/>
    </source>
</evidence>
<evidence type="ECO:0000313" key="3">
    <source>
        <dbReference type="Proteomes" id="UP000230423"/>
    </source>
</evidence>
<dbReference type="PANTHER" id="PTHR46060:SF1">
    <property type="entry name" value="MARINER MOS1 TRANSPOSASE-LIKE PROTEIN"/>
    <property type="match status" value="1"/>
</dbReference>
<name>A0A2G9TJW2_TELCI</name>
<protein>
    <recommendedName>
        <fullName evidence="1">Mos1 transposase HTH domain-containing protein</fullName>
    </recommendedName>
</protein>
<reference evidence="2 3" key="1">
    <citation type="submission" date="2015-09" db="EMBL/GenBank/DDBJ databases">
        <title>Draft genome of the parasitic nematode Teladorsagia circumcincta isolate WARC Sus (inbred).</title>
        <authorList>
            <person name="Mitreva M."/>
        </authorList>
    </citation>
    <scope>NUCLEOTIDE SEQUENCE [LARGE SCALE GENOMIC DNA]</scope>
    <source>
        <strain evidence="2 3">S</strain>
    </source>
</reference>
<evidence type="ECO:0000259" key="1">
    <source>
        <dbReference type="Pfam" id="PF17906"/>
    </source>
</evidence>
<proteinExistence type="predicted"/>
<sequence>MEIWLCQQQNLKVSTSVRMENDFVPDRQHLRYVTLFLYHFGSNMKAAEVKMRDIYKHHAPSYRTIVRWYNRFKVGDYTLEDEKRSGRPSEHNLRELRRVVQRDPLRFTREMASTFGVHSSTVDFGLKKMGMKKKLGRYVPHHLKPADRDGRVDACLTLLNLHEGNRWLEHLITGDEKWFHYNNFHRIGKWVQEKL</sequence>
<dbReference type="EMBL" id="KZ370694">
    <property type="protein sequence ID" value="PIO58215.1"/>
    <property type="molecule type" value="Genomic_DNA"/>
</dbReference>
<accession>A0A2G9TJW2</accession>
<dbReference type="OrthoDB" id="6137736at2759"/>
<dbReference type="PANTHER" id="PTHR46060">
    <property type="entry name" value="MARINER MOS1 TRANSPOSASE-LIKE PROTEIN"/>
    <property type="match status" value="1"/>
</dbReference>
<dbReference type="InterPro" id="IPR041426">
    <property type="entry name" value="Mos1_HTH"/>
</dbReference>
<dbReference type="InterPro" id="IPR036397">
    <property type="entry name" value="RNaseH_sf"/>
</dbReference>
<dbReference type="Gene3D" id="3.30.420.10">
    <property type="entry name" value="Ribonuclease H-like superfamily/Ribonuclease H"/>
    <property type="match status" value="1"/>
</dbReference>
<dbReference type="Proteomes" id="UP000230423">
    <property type="component" value="Unassembled WGS sequence"/>
</dbReference>
<gene>
    <name evidence="2" type="ORF">TELCIR_20354</name>
</gene>
<dbReference type="AlphaFoldDB" id="A0A2G9TJW2"/>
<organism evidence="2 3">
    <name type="scientific">Teladorsagia circumcincta</name>
    <name type="common">Brown stomach worm</name>
    <name type="synonym">Ostertagia circumcincta</name>
    <dbReference type="NCBI Taxonomy" id="45464"/>
    <lineage>
        <taxon>Eukaryota</taxon>
        <taxon>Metazoa</taxon>
        <taxon>Ecdysozoa</taxon>
        <taxon>Nematoda</taxon>
        <taxon>Chromadorea</taxon>
        <taxon>Rhabditida</taxon>
        <taxon>Rhabditina</taxon>
        <taxon>Rhabditomorpha</taxon>
        <taxon>Strongyloidea</taxon>
        <taxon>Trichostrongylidae</taxon>
        <taxon>Teladorsagia</taxon>
    </lineage>
</organism>
<dbReference type="InterPro" id="IPR052709">
    <property type="entry name" value="Transposase-MT_Hybrid"/>
</dbReference>
<feature type="domain" description="Mos1 transposase HTH" evidence="1">
    <location>
        <begin position="27"/>
        <end position="76"/>
    </location>
</feature>